<dbReference type="Pfam" id="PF02498">
    <property type="entry name" value="Bro-N"/>
    <property type="match status" value="1"/>
</dbReference>
<evidence type="ECO:0000313" key="3">
    <source>
        <dbReference type="Proteomes" id="UP000482295"/>
    </source>
</evidence>
<dbReference type="Proteomes" id="UP000482295">
    <property type="component" value="Unassembled WGS sequence"/>
</dbReference>
<sequence>MKKEVIQELYNGFEAVAVEVEGIECWSARKLQLLLGYSKWENFSKVIDKAKIACENARSLVSDHFPDVRKMVNLGSGSEREIDDILLTRYGCYLIAQNGDPRKEKLLTFLWKVIT</sequence>
<keyword evidence="3" id="KW-1185">Reference proteome</keyword>
<proteinExistence type="predicted"/>
<comment type="caution">
    <text evidence="2">The sequence shown here is derived from an EMBL/GenBank/DDBJ whole genome shotgun (WGS) entry which is preliminary data.</text>
</comment>
<dbReference type="AlphaFoldDB" id="A0A7C9HGV3"/>
<reference evidence="2 3" key="1">
    <citation type="submission" date="2019-09" db="EMBL/GenBank/DDBJ databases">
        <title>Prevotella A2879 sp. nov., isolated from an abscess of a patient.</title>
        <authorList>
            <person name="Buhl M."/>
            <person name="Oberhettinger P."/>
        </authorList>
    </citation>
    <scope>NUCLEOTIDE SEQUENCE [LARGE SCALE GENOMIC DNA]</scope>
    <source>
        <strain evidence="2 3">A2879</strain>
    </source>
</reference>
<gene>
    <name evidence="2" type="ORF">F0475_09800</name>
</gene>
<name>A0A7C9HGV3_9BACT</name>
<protein>
    <recommendedName>
        <fullName evidence="1">Bro-N domain-containing protein</fullName>
    </recommendedName>
</protein>
<feature type="domain" description="Bro-N" evidence="1">
    <location>
        <begin position="21"/>
        <end position="105"/>
    </location>
</feature>
<evidence type="ECO:0000313" key="2">
    <source>
        <dbReference type="EMBL" id="MUL28584.1"/>
    </source>
</evidence>
<dbReference type="EMBL" id="VVIQ01000011">
    <property type="protein sequence ID" value="MUL28584.1"/>
    <property type="molecule type" value="Genomic_DNA"/>
</dbReference>
<organism evidence="2 3">
    <name type="scientific">Prevotella vespertina</name>
    <dbReference type="NCBI Taxonomy" id="2608404"/>
    <lineage>
        <taxon>Bacteria</taxon>
        <taxon>Pseudomonadati</taxon>
        <taxon>Bacteroidota</taxon>
        <taxon>Bacteroidia</taxon>
        <taxon>Bacteroidales</taxon>
        <taxon>Prevotellaceae</taxon>
        <taxon>Prevotella</taxon>
    </lineage>
</organism>
<dbReference type="InterPro" id="IPR003497">
    <property type="entry name" value="BRO_N_domain"/>
</dbReference>
<accession>A0A7C9HGV3</accession>
<evidence type="ECO:0000259" key="1">
    <source>
        <dbReference type="Pfam" id="PF02498"/>
    </source>
</evidence>